<evidence type="ECO:0000313" key="2">
    <source>
        <dbReference type="Proteomes" id="UP000770717"/>
    </source>
</evidence>
<proteinExistence type="predicted"/>
<dbReference type="AlphaFoldDB" id="A0A8J6K717"/>
<comment type="caution">
    <text evidence="1">The sequence shown here is derived from an EMBL/GenBank/DDBJ whole genome shotgun (WGS) entry which is preliminary data.</text>
</comment>
<accession>A0A8J6K717</accession>
<keyword evidence="2" id="KW-1185">Reference proteome</keyword>
<sequence>MGVTYMLQFCSPCEIGLYQHILPPCVKLAFHRAIAFIGGYSHICFIRSRCRSKLQRALFSVLWLEKSIKIYAKCLK</sequence>
<protein>
    <submittedName>
        <fullName evidence="1">Uncharacterized protein</fullName>
    </submittedName>
</protein>
<reference evidence="1" key="1">
    <citation type="thesis" date="2020" institute="ProQuest LLC" country="789 East Eisenhower Parkway, Ann Arbor, MI, USA">
        <title>Comparative Genomics and Chromosome Evolution.</title>
        <authorList>
            <person name="Mudd A.B."/>
        </authorList>
    </citation>
    <scope>NUCLEOTIDE SEQUENCE</scope>
    <source>
        <strain evidence="1">HN-11 Male</strain>
        <tissue evidence="1">Kidney and liver</tissue>
    </source>
</reference>
<organism evidence="1 2">
    <name type="scientific">Eleutherodactylus coqui</name>
    <name type="common">Puerto Rican coqui</name>
    <dbReference type="NCBI Taxonomy" id="57060"/>
    <lineage>
        <taxon>Eukaryota</taxon>
        <taxon>Metazoa</taxon>
        <taxon>Chordata</taxon>
        <taxon>Craniata</taxon>
        <taxon>Vertebrata</taxon>
        <taxon>Euteleostomi</taxon>
        <taxon>Amphibia</taxon>
        <taxon>Batrachia</taxon>
        <taxon>Anura</taxon>
        <taxon>Neobatrachia</taxon>
        <taxon>Hyloidea</taxon>
        <taxon>Eleutherodactylidae</taxon>
        <taxon>Eleutherodactylinae</taxon>
        <taxon>Eleutherodactylus</taxon>
        <taxon>Eleutherodactylus</taxon>
    </lineage>
</organism>
<dbReference type="EMBL" id="WNTK01000006">
    <property type="protein sequence ID" value="KAG9482212.1"/>
    <property type="molecule type" value="Genomic_DNA"/>
</dbReference>
<gene>
    <name evidence="1" type="ORF">GDO78_011096</name>
</gene>
<evidence type="ECO:0000313" key="1">
    <source>
        <dbReference type="EMBL" id="KAG9482212.1"/>
    </source>
</evidence>
<name>A0A8J6K717_ELECQ</name>
<dbReference type="Proteomes" id="UP000770717">
    <property type="component" value="Unassembled WGS sequence"/>
</dbReference>